<accession>A0A6P7YE94</accession>
<dbReference type="GO" id="GO:0019901">
    <property type="term" value="F:protein kinase binding"/>
    <property type="evidence" value="ECO:0007669"/>
    <property type="project" value="InterPro"/>
</dbReference>
<evidence type="ECO:0000256" key="2">
    <source>
        <dbReference type="ARBA" id="ARBA00040808"/>
    </source>
</evidence>
<dbReference type="GeneID" id="115474443"/>
<protein>
    <recommendedName>
        <fullName evidence="2">Protein CNPPD1</fullName>
    </recommendedName>
</protein>
<sequence>MRGFLAGLLREEPEDGAFPLPTGLQNLTFLSGHQELSERVCKRLYYGWEEDCSLDNLSSPVADIAVELLQNTAPSPIRRLQKKYASHVSREACISPCSMMLALVYIERLRHRNPEYLQQISSSDLFLISMMVASKYLYDEGEEEEVFNDEWGAAGKLDVQTVNTLEMNFLRAIDWSLYTDPKEFMEVLSWMEGRVAEQQGRRRGWFTYTDLCVLLEQCPWHQAFCQFSQHVTKLACILCVVYLTGVAAVFASVAVLHQAMCLKNASNGGSQLSSLAVIPRSGELLLDGASQMNSEMSPSSSSGLAQAPDLAPEFPNSSAPVSPCFWENDPVERRSSLTATALYLWGSVLTALSYTEEAVPAVSQVPRPCPNCINRLKDLAIARSYQKSNYTNSGIPYYVASVNTACSGHSKSKMDMASNWNPFSGLAFVSPLKGKYWTDLYSLRPNMDFERLKTFVVPG</sequence>
<organism evidence="4 5">
    <name type="scientific">Microcaecilia unicolor</name>
    <dbReference type="NCBI Taxonomy" id="1415580"/>
    <lineage>
        <taxon>Eukaryota</taxon>
        <taxon>Metazoa</taxon>
        <taxon>Chordata</taxon>
        <taxon>Craniata</taxon>
        <taxon>Vertebrata</taxon>
        <taxon>Euteleostomi</taxon>
        <taxon>Amphibia</taxon>
        <taxon>Gymnophiona</taxon>
        <taxon>Siphonopidae</taxon>
        <taxon>Microcaecilia</taxon>
    </lineage>
</organism>
<dbReference type="GO" id="GO:0016538">
    <property type="term" value="F:cyclin-dependent protein serine/threonine kinase regulator activity"/>
    <property type="evidence" value="ECO:0007669"/>
    <property type="project" value="TreeGrafter"/>
</dbReference>
<dbReference type="CDD" id="cd20557">
    <property type="entry name" value="CYCLIN_ScPCL1-like"/>
    <property type="match status" value="1"/>
</dbReference>
<gene>
    <name evidence="5" type="primary">CNPPD1</name>
</gene>
<feature type="transmembrane region" description="Helical" evidence="3">
    <location>
        <begin position="234"/>
        <end position="256"/>
    </location>
</feature>
<dbReference type="Gene3D" id="1.10.472.10">
    <property type="entry name" value="Cyclin-like"/>
    <property type="match status" value="1"/>
</dbReference>
<keyword evidence="4" id="KW-1185">Reference proteome</keyword>
<dbReference type="CTD" id="27013"/>
<dbReference type="AlphaFoldDB" id="A0A6P7YE94"/>
<keyword evidence="3" id="KW-0472">Membrane</keyword>
<dbReference type="FunCoup" id="A0A6P7YE94">
    <property type="interactions" value="959"/>
</dbReference>
<evidence type="ECO:0000313" key="4">
    <source>
        <dbReference type="Proteomes" id="UP000515156"/>
    </source>
</evidence>
<dbReference type="InterPro" id="IPR013922">
    <property type="entry name" value="Cyclin_PHO80-like"/>
</dbReference>
<dbReference type="GO" id="GO:0005634">
    <property type="term" value="C:nucleus"/>
    <property type="evidence" value="ECO:0007669"/>
    <property type="project" value="TreeGrafter"/>
</dbReference>
<dbReference type="InParanoid" id="A0A6P7YE94"/>
<dbReference type="GO" id="GO:0000307">
    <property type="term" value="C:cyclin-dependent protein kinase holoenzyme complex"/>
    <property type="evidence" value="ECO:0007669"/>
    <property type="project" value="TreeGrafter"/>
</dbReference>
<reference evidence="5" key="1">
    <citation type="submission" date="2025-08" db="UniProtKB">
        <authorList>
            <consortium name="RefSeq"/>
        </authorList>
    </citation>
    <scope>IDENTIFICATION</scope>
</reference>
<dbReference type="PANTHER" id="PTHR15615:SF108">
    <property type="entry name" value="PROTEIN CNPPD1"/>
    <property type="match status" value="1"/>
</dbReference>
<evidence type="ECO:0000256" key="1">
    <source>
        <dbReference type="ARBA" id="ARBA00038508"/>
    </source>
</evidence>
<comment type="similarity">
    <text evidence="1">Belongs to the CNPPD1 family.</text>
</comment>
<evidence type="ECO:0000313" key="5">
    <source>
        <dbReference type="RefSeq" id="XP_030065762.1"/>
    </source>
</evidence>
<evidence type="ECO:0000256" key="3">
    <source>
        <dbReference type="SAM" id="Phobius"/>
    </source>
</evidence>
<name>A0A6P7YE94_9AMPH</name>
<keyword evidence="3" id="KW-0812">Transmembrane</keyword>
<dbReference type="RefSeq" id="XP_030065762.1">
    <property type="nucleotide sequence ID" value="XM_030209902.1"/>
</dbReference>
<dbReference type="OrthoDB" id="244495at2759"/>
<proteinExistence type="inferred from homology"/>
<dbReference type="KEGG" id="muo:115474443"/>
<dbReference type="Pfam" id="PF08613">
    <property type="entry name" value="Cyclin"/>
    <property type="match status" value="1"/>
</dbReference>
<keyword evidence="3" id="KW-1133">Transmembrane helix</keyword>
<dbReference type="PANTHER" id="PTHR15615">
    <property type="match status" value="1"/>
</dbReference>
<dbReference type="Proteomes" id="UP000515156">
    <property type="component" value="Chromosome 7"/>
</dbReference>